<name>A0AAD6SKU2_9AGAR</name>
<feature type="region of interest" description="Disordered" evidence="1">
    <location>
        <begin position="286"/>
        <end position="330"/>
    </location>
</feature>
<feature type="compositionally biased region" description="Basic and acidic residues" evidence="1">
    <location>
        <begin position="546"/>
        <end position="558"/>
    </location>
</feature>
<feature type="compositionally biased region" description="Basic residues" evidence="1">
    <location>
        <begin position="56"/>
        <end position="69"/>
    </location>
</feature>
<feature type="region of interest" description="Disordered" evidence="1">
    <location>
        <begin position="511"/>
        <end position="620"/>
    </location>
</feature>
<dbReference type="Pfam" id="PF13352">
    <property type="entry name" value="DUF4100"/>
    <property type="match status" value="1"/>
</dbReference>
<accession>A0AAD6SKU2</accession>
<protein>
    <recommendedName>
        <fullName evidence="2">DUF4100 domain-containing protein</fullName>
    </recommendedName>
</protein>
<feature type="region of interest" description="Disordered" evidence="1">
    <location>
        <begin position="1"/>
        <end position="99"/>
    </location>
</feature>
<evidence type="ECO:0000313" key="4">
    <source>
        <dbReference type="Proteomes" id="UP001218188"/>
    </source>
</evidence>
<feature type="compositionally biased region" description="Pro residues" evidence="1">
    <location>
        <begin position="295"/>
        <end position="318"/>
    </location>
</feature>
<proteinExistence type="predicted"/>
<feature type="compositionally biased region" description="Basic and acidic residues" evidence="1">
    <location>
        <begin position="223"/>
        <end position="241"/>
    </location>
</feature>
<feature type="compositionally biased region" description="Basic and acidic residues" evidence="1">
    <location>
        <begin position="572"/>
        <end position="609"/>
    </location>
</feature>
<feature type="compositionally biased region" description="Basic residues" evidence="1">
    <location>
        <begin position="213"/>
        <end position="222"/>
    </location>
</feature>
<dbReference type="CDD" id="cd00303">
    <property type="entry name" value="retropepsin_like"/>
    <property type="match status" value="1"/>
</dbReference>
<evidence type="ECO:0000256" key="1">
    <source>
        <dbReference type="SAM" id="MobiDB-lite"/>
    </source>
</evidence>
<organism evidence="3 4">
    <name type="scientific">Mycena alexandri</name>
    <dbReference type="NCBI Taxonomy" id="1745969"/>
    <lineage>
        <taxon>Eukaryota</taxon>
        <taxon>Fungi</taxon>
        <taxon>Dikarya</taxon>
        <taxon>Basidiomycota</taxon>
        <taxon>Agaricomycotina</taxon>
        <taxon>Agaricomycetes</taxon>
        <taxon>Agaricomycetidae</taxon>
        <taxon>Agaricales</taxon>
        <taxon>Marasmiineae</taxon>
        <taxon>Mycenaceae</taxon>
        <taxon>Mycena</taxon>
    </lineage>
</organism>
<evidence type="ECO:0000259" key="2">
    <source>
        <dbReference type="Pfam" id="PF13352"/>
    </source>
</evidence>
<dbReference type="EMBL" id="JARJCM010000103">
    <property type="protein sequence ID" value="KAJ7029250.1"/>
    <property type="molecule type" value="Genomic_DNA"/>
</dbReference>
<feature type="region of interest" description="Disordered" evidence="1">
    <location>
        <begin position="803"/>
        <end position="834"/>
    </location>
</feature>
<comment type="caution">
    <text evidence="3">The sequence shown here is derived from an EMBL/GenBank/DDBJ whole genome shotgun (WGS) entry which is preliminary data.</text>
</comment>
<gene>
    <name evidence="3" type="ORF">C8F04DRAFT_1265125</name>
</gene>
<keyword evidence="4" id="KW-1185">Reference proteome</keyword>
<feature type="region of interest" description="Disordered" evidence="1">
    <location>
        <begin position="436"/>
        <end position="467"/>
    </location>
</feature>
<feature type="compositionally biased region" description="Basic and acidic residues" evidence="1">
    <location>
        <begin position="511"/>
        <end position="535"/>
    </location>
</feature>
<dbReference type="Proteomes" id="UP001218188">
    <property type="component" value="Unassembled WGS sequence"/>
</dbReference>
<feature type="compositionally biased region" description="Polar residues" evidence="1">
    <location>
        <begin position="1"/>
        <end position="10"/>
    </location>
</feature>
<reference evidence="3" key="1">
    <citation type="submission" date="2023-03" db="EMBL/GenBank/DDBJ databases">
        <title>Massive genome expansion in bonnet fungi (Mycena s.s.) driven by repeated elements and novel gene families across ecological guilds.</title>
        <authorList>
            <consortium name="Lawrence Berkeley National Laboratory"/>
            <person name="Harder C.B."/>
            <person name="Miyauchi S."/>
            <person name="Viragh M."/>
            <person name="Kuo A."/>
            <person name="Thoen E."/>
            <person name="Andreopoulos B."/>
            <person name="Lu D."/>
            <person name="Skrede I."/>
            <person name="Drula E."/>
            <person name="Henrissat B."/>
            <person name="Morin E."/>
            <person name="Kohler A."/>
            <person name="Barry K."/>
            <person name="LaButti K."/>
            <person name="Morin E."/>
            <person name="Salamov A."/>
            <person name="Lipzen A."/>
            <person name="Mereny Z."/>
            <person name="Hegedus B."/>
            <person name="Baldrian P."/>
            <person name="Stursova M."/>
            <person name="Weitz H."/>
            <person name="Taylor A."/>
            <person name="Grigoriev I.V."/>
            <person name="Nagy L.G."/>
            <person name="Martin F."/>
            <person name="Kauserud H."/>
        </authorList>
    </citation>
    <scope>NUCLEOTIDE SEQUENCE</scope>
    <source>
        <strain evidence="3">CBHHK200</strain>
    </source>
</reference>
<evidence type="ECO:0000313" key="3">
    <source>
        <dbReference type="EMBL" id="KAJ7029250.1"/>
    </source>
</evidence>
<feature type="domain" description="DUF4100" evidence="2">
    <location>
        <begin position="508"/>
        <end position="661"/>
    </location>
</feature>
<dbReference type="InterPro" id="IPR021109">
    <property type="entry name" value="Peptidase_aspartic_dom_sf"/>
</dbReference>
<dbReference type="Gene3D" id="2.40.70.10">
    <property type="entry name" value="Acid Proteases"/>
    <property type="match status" value="1"/>
</dbReference>
<feature type="region of interest" description="Disordered" evidence="1">
    <location>
        <begin position="213"/>
        <end position="243"/>
    </location>
</feature>
<dbReference type="InterPro" id="IPR025165">
    <property type="entry name" value="DUF4100"/>
</dbReference>
<dbReference type="AlphaFoldDB" id="A0AAD6SKU2"/>
<sequence>MKMNLDNPNVQDPHDTDYQQAYANVPQYPPPMGRRSPEAGPSHYRSAPSPEGPSTHRPRHAHRHHRSRHHYNEESVPPHARPLNHGGSGGAASRMPAPPPQYFNAPLRTTYNMPVRGSKEAPKTFKGKYSEVQQFVDHYEKLLNKNDEAQYTVKELNAAAEWYFRRNRYESIMVHAADLGEEQVDDYSGDELILGSSSSDEGEEDYNEYLRRKKQRAKKKKQEKKEKLTSMKPAGEQERQRFNGTEEEIANMIRKLNAMRIDDPEYAPVYFKVMVMDKTGTAEKCVKPPALYQSEPPPPLRTRPPYRPPAPENKPPASYPNNIPLGTAPNERGGGSECYGCLENGHRIFEGPAVAELIGKDVMKYNEETRRLCMKNGDAIRRYSGESLVKAAERQAGQAPRVMFALTETKQERAAAVHSFYQQEGRRAQIVEIYSTEASSEEGDGNKSDEEVPETSDSPGSSSDERVYLSVPKSQGYRIFEAQRTVPSIRKIRKETFDGVSVPARGNIRKGEVRDLRASPSAKDKGKGKERDRVEPSAVPEPAPPPDRRTTPPKERKTSLPTRGLENIQPFEARKVRYDKDAEMRDVEGKKRPLEESPDKGETRDEGGKKAGRQSELSATVDRRQVLNRIMDATVPMSIREIMVTSKDLCVDFQDLIKLKNVRAVLLGSTRDHPLIANLNIPRTDDTGSQLDVVSAEVTALKIQRTVDMSQVTGMHDANGGNSQLQGWIRDVEFNCGGAYTVTDLWVSRKPPFDLLLGRPWQCGNLVSIDEREEGTYLIFKDRITRRPRYELLASFAVMRDESGRRTQGSSEGTGDSAHESVLLARRARRVDDR</sequence>